<dbReference type="Proteomes" id="UP001139485">
    <property type="component" value="Unassembled WGS sequence"/>
</dbReference>
<keyword evidence="5 8" id="KW-1133">Transmembrane helix</keyword>
<evidence type="ECO:0000256" key="7">
    <source>
        <dbReference type="SAM" id="MobiDB-lite"/>
    </source>
</evidence>
<feature type="transmembrane region" description="Helical" evidence="8">
    <location>
        <begin position="297"/>
        <end position="317"/>
    </location>
</feature>
<keyword evidence="11" id="KW-1185">Reference proteome</keyword>
<dbReference type="CDD" id="cd17321">
    <property type="entry name" value="MFS_MMR_MDR_like"/>
    <property type="match status" value="1"/>
</dbReference>
<feature type="transmembrane region" description="Helical" evidence="8">
    <location>
        <begin position="460"/>
        <end position="480"/>
    </location>
</feature>
<dbReference type="SUPFAM" id="SSF103473">
    <property type="entry name" value="MFS general substrate transporter"/>
    <property type="match status" value="1"/>
</dbReference>
<sequence>MSQTPPHQTTTTRTTSRNDDALASLPEIDTVPATLTTRHAQPRRVDTVALDASDPLEDLIRRDRERTADRAAARQVRRAERRATRAGSTASATGEPGVARLIPGRGRPAGVRLDENRPSRKDSTTNTTQTAEPDEKSGLGLGMAIVLVAQLMIVLDATVVNVALPHIDTALGFGPASLSWVLNAYTLAFGGLLLLGGRLGDVLGRLRLFQVGLTLFTLASLLGGLAQTPGQLVAARAAQGVGAALAAPSVLALLTTSAKDDAARHRAFALFAAVSSGGASLGLLLGGVVTDLGSWRWTLWINVPIGLAVVALVGRHVAETPRRPGRFDVLGALLATGGAVSLVYGLVGAAEHGWTSTSTLDLLLIGLAMLAVLVRQELRQEALGRTPLVQPALLRDPRRVGALVVMPLVFGAQMSMFFLVVQILETDLGFGPLTSGLAFLPVSLSIFTMSRFAPSLVARLGAPVMVLAGTIGLALGFTVLSTYDAGAGYAPALLLPLVLIGASAGAIFMPVTSLVMAGVQPQDAGAASGMLQTAQQLGGAVGLAAVVSVYAVGAVPGEVVPGAQAAFLTSAAFASAAALAALALTVQAARRARAARAAQPDGEPTEPLEQAAA</sequence>
<gene>
    <name evidence="10" type="ORF">M8330_19150</name>
</gene>
<evidence type="ECO:0000256" key="2">
    <source>
        <dbReference type="ARBA" id="ARBA00022448"/>
    </source>
</evidence>
<dbReference type="Gene3D" id="1.20.1250.20">
    <property type="entry name" value="MFS general substrate transporter like domains"/>
    <property type="match status" value="1"/>
</dbReference>
<feature type="transmembrane region" description="Helical" evidence="8">
    <location>
        <begin position="563"/>
        <end position="586"/>
    </location>
</feature>
<accession>A0A9X2DBP0</accession>
<dbReference type="GO" id="GO:0005886">
    <property type="term" value="C:plasma membrane"/>
    <property type="evidence" value="ECO:0007669"/>
    <property type="project" value="UniProtKB-SubCell"/>
</dbReference>
<feature type="transmembrane region" description="Helical" evidence="8">
    <location>
        <begin position="492"/>
        <end position="516"/>
    </location>
</feature>
<feature type="compositionally biased region" description="Basic and acidic residues" evidence="7">
    <location>
        <begin position="61"/>
        <end position="83"/>
    </location>
</feature>
<proteinExistence type="predicted"/>
<dbReference type="AlphaFoldDB" id="A0A9X2DBP0"/>
<dbReference type="PANTHER" id="PTHR42718">
    <property type="entry name" value="MAJOR FACILITATOR SUPERFAMILY MULTIDRUG TRANSPORTER MFSC"/>
    <property type="match status" value="1"/>
</dbReference>
<feature type="transmembrane region" description="Helical" evidence="8">
    <location>
        <begin position="430"/>
        <end position="448"/>
    </location>
</feature>
<organism evidence="10 11">
    <name type="scientific">Nocardioides bruguierae</name>
    <dbReference type="NCBI Taxonomy" id="2945102"/>
    <lineage>
        <taxon>Bacteria</taxon>
        <taxon>Bacillati</taxon>
        <taxon>Actinomycetota</taxon>
        <taxon>Actinomycetes</taxon>
        <taxon>Propionibacteriales</taxon>
        <taxon>Nocardioidaceae</taxon>
        <taxon>Nocardioides</taxon>
    </lineage>
</organism>
<dbReference type="InterPro" id="IPR036259">
    <property type="entry name" value="MFS_trans_sf"/>
</dbReference>
<evidence type="ECO:0000313" key="10">
    <source>
        <dbReference type="EMBL" id="MCM0622412.1"/>
    </source>
</evidence>
<keyword evidence="2" id="KW-0813">Transport</keyword>
<feature type="compositionally biased region" description="Basic and acidic residues" evidence="7">
    <location>
        <begin position="112"/>
        <end position="123"/>
    </location>
</feature>
<keyword evidence="4 8" id="KW-0812">Transmembrane</keyword>
<dbReference type="InterPro" id="IPR020846">
    <property type="entry name" value="MFS_dom"/>
</dbReference>
<dbReference type="Gene3D" id="1.20.1720.10">
    <property type="entry name" value="Multidrug resistance protein D"/>
    <property type="match status" value="1"/>
</dbReference>
<keyword evidence="6 8" id="KW-0472">Membrane</keyword>
<evidence type="ECO:0000256" key="8">
    <source>
        <dbReference type="SAM" id="Phobius"/>
    </source>
</evidence>
<evidence type="ECO:0000256" key="4">
    <source>
        <dbReference type="ARBA" id="ARBA00022692"/>
    </source>
</evidence>
<comment type="subcellular location">
    <subcellularLocation>
        <location evidence="1">Cell membrane</location>
        <topology evidence="1">Multi-pass membrane protein</topology>
    </subcellularLocation>
</comment>
<feature type="domain" description="Major facilitator superfamily (MFS) profile" evidence="9">
    <location>
        <begin position="142"/>
        <end position="589"/>
    </location>
</feature>
<evidence type="ECO:0000313" key="11">
    <source>
        <dbReference type="Proteomes" id="UP001139485"/>
    </source>
</evidence>
<feature type="transmembrane region" description="Helical" evidence="8">
    <location>
        <begin position="537"/>
        <end position="557"/>
    </location>
</feature>
<feature type="transmembrane region" description="Helical" evidence="8">
    <location>
        <begin position="400"/>
        <end position="424"/>
    </location>
</feature>
<protein>
    <submittedName>
        <fullName evidence="10">MFS transporter</fullName>
    </submittedName>
</protein>
<feature type="region of interest" description="Disordered" evidence="7">
    <location>
        <begin position="1"/>
        <end position="49"/>
    </location>
</feature>
<feature type="transmembrane region" description="Helical" evidence="8">
    <location>
        <begin position="353"/>
        <end position="374"/>
    </location>
</feature>
<evidence type="ECO:0000256" key="6">
    <source>
        <dbReference type="ARBA" id="ARBA00023136"/>
    </source>
</evidence>
<feature type="transmembrane region" description="Helical" evidence="8">
    <location>
        <begin position="208"/>
        <end position="227"/>
    </location>
</feature>
<feature type="transmembrane region" description="Helical" evidence="8">
    <location>
        <begin position="139"/>
        <end position="164"/>
    </location>
</feature>
<evidence type="ECO:0000256" key="1">
    <source>
        <dbReference type="ARBA" id="ARBA00004651"/>
    </source>
</evidence>
<evidence type="ECO:0000256" key="3">
    <source>
        <dbReference type="ARBA" id="ARBA00022475"/>
    </source>
</evidence>
<name>A0A9X2DBP0_9ACTN</name>
<reference evidence="10" key="1">
    <citation type="submission" date="2022-05" db="EMBL/GenBank/DDBJ databases">
        <authorList>
            <person name="Tuo L."/>
        </authorList>
    </citation>
    <scope>NUCLEOTIDE SEQUENCE</scope>
    <source>
        <strain evidence="10">BSK12Z-4</strain>
    </source>
</reference>
<dbReference type="Pfam" id="PF07690">
    <property type="entry name" value="MFS_1"/>
    <property type="match status" value="1"/>
</dbReference>
<evidence type="ECO:0000256" key="5">
    <source>
        <dbReference type="ARBA" id="ARBA00022989"/>
    </source>
</evidence>
<comment type="caution">
    <text evidence="10">The sequence shown here is derived from an EMBL/GenBank/DDBJ whole genome shotgun (WGS) entry which is preliminary data.</text>
</comment>
<feature type="transmembrane region" description="Helical" evidence="8">
    <location>
        <begin position="176"/>
        <end position="196"/>
    </location>
</feature>
<feature type="region of interest" description="Disordered" evidence="7">
    <location>
        <begin position="61"/>
        <end position="135"/>
    </location>
</feature>
<feature type="transmembrane region" description="Helical" evidence="8">
    <location>
        <begin position="233"/>
        <end position="255"/>
    </location>
</feature>
<dbReference type="GO" id="GO:0022857">
    <property type="term" value="F:transmembrane transporter activity"/>
    <property type="evidence" value="ECO:0007669"/>
    <property type="project" value="InterPro"/>
</dbReference>
<dbReference type="PANTHER" id="PTHR42718:SF46">
    <property type="entry name" value="BLR6921 PROTEIN"/>
    <property type="match status" value="1"/>
</dbReference>
<dbReference type="InterPro" id="IPR011701">
    <property type="entry name" value="MFS"/>
</dbReference>
<dbReference type="EMBL" id="JAMOIL010000034">
    <property type="protein sequence ID" value="MCM0622412.1"/>
    <property type="molecule type" value="Genomic_DNA"/>
</dbReference>
<dbReference type="RefSeq" id="WP_250828628.1">
    <property type="nucleotide sequence ID" value="NZ_JAMOIL010000034.1"/>
</dbReference>
<feature type="transmembrane region" description="Helical" evidence="8">
    <location>
        <begin position="329"/>
        <end position="347"/>
    </location>
</feature>
<evidence type="ECO:0000259" key="9">
    <source>
        <dbReference type="PROSITE" id="PS50850"/>
    </source>
</evidence>
<feature type="transmembrane region" description="Helical" evidence="8">
    <location>
        <begin position="267"/>
        <end position="285"/>
    </location>
</feature>
<dbReference type="PROSITE" id="PS50850">
    <property type="entry name" value="MFS"/>
    <property type="match status" value="1"/>
</dbReference>
<keyword evidence="3" id="KW-1003">Cell membrane</keyword>
<feature type="compositionally biased region" description="Low complexity" evidence="7">
    <location>
        <begin position="1"/>
        <end position="15"/>
    </location>
</feature>